<feature type="compositionally biased region" description="Polar residues" evidence="1">
    <location>
        <begin position="137"/>
        <end position="149"/>
    </location>
</feature>
<evidence type="ECO:0000256" key="1">
    <source>
        <dbReference type="SAM" id="MobiDB-lite"/>
    </source>
</evidence>
<dbReference type="OrthoDB" id="4917326at2759"/>
<dbReference type="InterPro" id="IPR012337">
    <property type="entry name" value="RNaseH-like_sf"/>
</dbReference>
<dbReference type="InterPro" id="IPR036397">
    <property type="entry name" value="RNaseH_sf"/>
</dbReference>
<feature type="region of interest" description="Disordered" evidence="1">
    <location>
        <begin position="133"/>
        <end position="176"/>
    </location>
</feature>
<dbReference type="PANTHER" id="PTHR33481">
    <property type="entry name" value="REVERSE TRANSCRIPTASE"/>
    <property type="match status" value="1"/>
</dbReference>
<organism evidence="3 4">
    <name type="scientific">Macrophomina phaseolina (strain MS6)</name>
    <name type="common">Charcoal rot fungus</name>
    <dbReference type="NCBI Taxonomy" id="1126212"/>
    <lineage>
        <taxon>Eukaryota</taxon>
        <taxon>Fungi</taxon>
        <taxon>Dikarya</taxon>
        <taxon>Ascomycota</taxon>
        <taxon>Pezizomycotina</taxon>
        <taxon>Dothideomycetes</taxon>
        <taxon>Dothideomycetes incertae sedis</taxon>
        <taxon>Botryosphaeriales</taxon>
        <taxon>Botryosphaeriaceae</taxon>
        <taxon>Macrophomina</taxon>
    </lineage>
</organism>
<evidence type="ECO:0000313" key="4">
    <source>
        <dbReference type="Proteomes" id="UP000007129"/>
    </source>
</evidence>
<evidence type="ECO:0000259" key="2">
    <source>
        <dbReference type="PROSITE" id="PS50879"/>
    </source>
</evidence>
<protein>
    <recommendedName>
        <fullName evidence="2">RNase H type-1 domain-containing protein</fullName>
    </recommendedName>
</protein>
<name>K2RX08_MACPH</name>
<dbReference type="HOGENOM" id="CLU_000680_26_0_1"/>
<dbReference type="Proteomes" id="UP000007129">
    <property type="component" value="Unassembled WGS sequence"/>
</dbReference>
<dbReference type="VEuPathDB" id="FungiDB:MPH_14085"/>
<proteinExistence type="predicted"/>
<dbReference type="CDD" id="cd09276">
    <property type="entry name" value="Rnase_HI_RT_non_LTR"/>
    <property type="match status" value="1"/>
</dbReference>
<accession>K2RX08</accession>
<evidence type="ECO:0000313" key="3">
    <source>
        <dbReference type="EMBL" id="EKG08960.1"/>
    </source>
</evidence>
<feature type="compositionally biased region" description="Basic and acidic residues" evidence="1">
    <location>
        <begin position="150"/>
        <end position="169"/>
    </location>
</feature>
<dbReference type="PROSITE" id="PS50879">
    <property type="entry name" value="RNASE_H_1"/>
    <property type="match status" value="1"/>
</dbReference>
<dbReference type="Pfam" id="PF00075">
    <property type="entry name" value="RNase_H"/>
    <property type="match status" value="1"/>
</dbReference>
<feature type="domain" description="RNase H type-1" evidence="2">
    <location>
        <begin position="167"/>
        <end position="301"/>
    </location>
</feature>
<dbReference type="AlphaFoldDB" id="K2RX08"/>
<comment type="caution">
    <text evidence="3">The sequence shown here is derived from an EMBL/GenBank/DDBJ whole genome shotgun (WGS) entry which is preliminary data.</text>
</comment>
<dbReference type="InterPro" id="IPR002156">
    <property type="entry name" value="RNaseH_domain"/>
</dbReference>
<sequence>MLPVATYGAEVWYEGTMKPIPYTARTVIPRQSYHTATIDRALRTAARAVVPVWRTTPIPVLHRETGIPPASVLLQQIQRRASLRLRLLDEAHPIVGRTQVIRGHGGWAPRAPNSPPRATRLQRTAQLVEDCERPQLLQPSYTNSPQKTVQGKERGTKEFAESLKRDPPETLHIYSDGSSMNSKTAWAFVAYSHGARIHAQSGSLHKAEVFDAEIRGAAEGLAWAAANAEALQATNVTLCIDNTSVIQGIDGHTPASSQSQFTRLKSTRQELPIPVETRWCPGHMGITGNEEADQLAKAAIGLQNDEQGPASVSWTRRRNREERSRIYEAWWEEHQTPTYQHLGLKIRKGRNPELALPRQTLYRLIAERTGHGDFAEYHRRAKHERAELTCKCGAEKAQWHFIDCRLAAGWEYPGTATRAEKIRNLLGPTGWFLFQNLLESTAVFRGGCQGTVNG</sequence>
<dbReference type="InParanoid" id="K2RX08"/>
<dbReference type="Gene3D" id="3.30.420.10">
    <property type="entry name" value="Ribonuclease H-like superfamily/Ribonuclease H"/>
    <property type="match status" value="1"/>
</dbReference>
<dbReference type="PANTHER" id="PTHR33481:SF1">
    <property type="entry name" value="ENDONUCLEASE_EXONUCLEASE_PHOSPHATASE DOMAIN-CONTAINING PROTEIN-RELATED"/>
    <property type="match status" value="1"/>
</dbReference>
<dbReference type="eggNOG" id="ENOG502SNYY">
    <property type="taxonomic scope" value="Eukaryota"/>
</dbReference>
<gene>
    <name evidence="3" type="ORF">MPH_14085</name>
</gene>
<reference evidence="3 4" key="1">
    <citation type="journal article" date="2012" name="BMC Genomics">
        <title>Tools to kill: Genome of one of the most destructive plant pathogenic fungi Macrophomina phaseolina.</title>
        <authorList>
            <person name="Islam M.S."/>
            <person name="Haque M.S."/>
            <person name="Islam M.M."/>
            <person name="Emdad E.M."/>
            <person name="Halim A."/>
            <person name="Hossen Q.M.M."/>
            <person name="Hossain M.Z."/>
            <person name="Ahmed B."/>
            <person name="Rahim S."/>
            <person name="Rahman M.S."/>
            <person name="Alam M.M."/>
            <person name="Hou S."/>
            <person name="Wan X."/>
            <person name="Saito J.A."/>
            <person name="Alam M."/>
        </authorList>
    </citation>
    <scope>NUCLEOTIDE SEQUENCE [LARGE SCALE GENOMIC DNA]</scope>
    <source>
        <strain evidence="3 4">MS6</strain>
    </source>
</reference>
<dbReference type="GO" id="GO:0003676">
    <property type="term" value="F:nucleic acid binding"/>
    <property type="evidence" value="ECO:0007669"/>
    <property type="project" value="InterPro"/>
</dbReference>
<dbReference type="GO" id="GO:0004523">
    <property type="term" value="F:RNA-DNA hybrid ribonuclease activity"/>
    <property type="evidence" value="ECO:0007669"/>
    <property type="project" value="InterPro"/>
</dbReference>
<dbReference type="EMBL" id="AHHD01000893">
    <property type="protein sequence ID" value="EKG08960.1"/>
    <property type="molecule type" value="Genomic_DNA"/>
</dbReference>
<dbReference type="SUPFAM" id="SSF53098">
    <property type="entry name" value="Ribonuclease H-like"/>
    <property type="match status" value="1"/>
</dbReference>